<evidence type="ECO:0000256" key="1">
    <source>
        <dbReference type="SAM" id="Phobius"/>
    </source>
</evidence>
<reference evidence="2 3" key="1">
    <citation type="journal article" date="2014" name="Int. J. Syst. Evol. Microbiol.">
        <title>Complete genome sequence of Corynebacterium casei LMG S-19264T (=DSM 44701T), isolated from a smear-ripened cheese.</title>
        <authorList>
            <consortium name="US DOE Joint Genome Institute (JGI-PGF)"/>
            <person name="Walter F."/>
            <person name="Albersmeier A."/>
            <person name="Kalinowski J."/>
            <person name="Ruckert C."/>
        </authorList>
    </citation>
    <scope>NUCLEOTIDE SEQUENCE [LARGE SCALE GENOMIC DNA]</scope>
    <source>
        <strain evidence="2 3">CCM 8669</strain>
    </source>
</reference>
<protein>
    <submittedName>
        <fullName evidence="2">Uncharacterized protein</fullName>
    </submittedName>
</protein>
<keyword evidence="3" id="KW-1185">Reference proteome</keyword>
<name>A0A917MWN6_9MICC</name>
<evidence type="ECO:0000313" key="2">
    <source>
        <dbReference type="EMBL" id="GGH65169.1"/>
    </source>
</evidence>
<feature type="transmembrane region" description="Helical" evidence="1">
    <location>
        <begin position="99"/>
        <end position="118"/>
    </location>
</feature>
<dbReference type="AlphaFoldDB" id="A0A917MWN6"/>
<evidence type="ECO:0000313" key="3">
    <source>
        <dbReference type="Proteomes" id="UP000600171"/>
    </source>
</evidence>
<dbReference type="RefSeq" id="WP_188360053.1">
    <property type="nucleotide sequence ID" value="NZ_BMDC01000003.1"/>
</dbReference>
<proteinExistence type="predicted"/>
<sequence length="241" mass="26343">MALISKKKLAFAALKYTPAGTPIKVASMVLKTKLGRQAVKKVASNKPTSSLPLLSAALPQAVQSKPADLPFYGAGPVRSVCRAYGKTFRFSGRASRSEYWWYAAFVLGTGATCIAMDYSNNTKGGGATHMSVWRGEAEQKDEARQELTRDLAMADSRADKLAAYRKAFEKVRANAPKSKPSPLTLGVAAATALPYTALSVLRLHDSNLRGWWFLPAEVLCLAPFLYLRKPRAKGVRFDRTR</sequence>
<keyword evidence="1" id="KW-1133">Transmembrane helix</keyword>
<keyword evidence="1" id="KW-0472">Membrane</keyword>
<feature type="transmembrane region" description="Helical" evidence="1">
    <location>
        <begin position="210"/>
        <end position="227"/>
    </location>
</feature>
<organism evidence="2 3">
    <name type="scientific">Rothia aerolata</name>
    <dbReference type="NCBI Taxonomy" id="1812262"/>
    <lineage>
        <taxon>Bacteria</taxon>
        <taxon>Bacillati</taxon>
        <taxon>Actinomycetota</taxon>
        <taxon>Actinomycetes</taxon>
        <taxon>Micrococcales</taxon>
        <taxon>Micrococcaceae</taxon>
        <taxon>Rothia</taxon>
    </lineage>
</organism>
<gene>
    <name evidence="2" type="ORF">GCM10007359_18150</name>
</gene>
<dbReference type="Proteomes" id="UP000600171">
    <property type="component" value="Unassembled WGS sequence"/>
</dbReference>
<accession>A0A917MWN6</accession>
<comment type="caution">
    <text evidence="2">The sequence shown here is derived from an EMBL/GenBank/DDBJ whole genome shotgun (WGS) entry which is preliminary data.</text>
</comment>
<keyword evidence="1" id="KW-0812">Transmembrane</keyword>
<dbReference type="EMBL" id="BMDC01000003">
    <property type="protein sequence ID" value="GGH65169.1"/>
    <property type="molecule type" value="Genomic_DNA"/>
</dbReference>